<keyword evidence="2" id="KW-1185">Reference proteome</keyword>
<gene>
    <name evidence="1" type="ORF">SSPH_01414</name>
</gene>
<accession>A0ABP2C2T9</accession>
<protein>
    <submittedName>
        <fullName evidence="1">Uncharacterized protein</fullName>
    </submittedName>
</protein>
<evidence type="ECO:0000313" key="2">
    <source>
        <dbReference type="Proteomes" id="UP000245702"/>
    </source>
</evidence>
<comment type="caution">
    <text evidence="1">The sequence shown here is derived from an EMBL/GenBank/DDBJ whole genome shotgun (WGS) entry which is preliminary data.</text>
</comment>
<dbReference type="Proteomes" id="UP000245702">
    <property type="component" value="Unassembled WGS sequence"/>
</dbReference>
<reference evidence="1 2" key="1">
    <citation type="submission" date="2016-01" db="EMBL/GenBank/DDBJ databases">
        <authorList>
            <person name="Brown R."/>
        </authorList>
    </citation>
    <scope>NUCLEOTIDE SEQUENCE [LARGE SCALE GENOMIC DNA]</scope>
    <source>
        <strain evidence="1">Sporomusa sphaeroides DSM 2875</strain>
    </source>
</reference>
<evidence type="ECO:0000313" key="1">
    <source>
        <dbReference type="EMBL" id="CVK18770.1"/>
    </source>
</evidence>
<organism evidence="1 2">
    <name type="scientific">Sporomusa sphaeroides DSM 2875</name>
    <dbReference type="NCBI Taxonomy" id="1337886"/>
    <lineage>
        <taxon>Bacteria</taxon>
        <taxon>Bacillati</taxon>
        <taxon>Bacillota</taxon>
        <taxon>Negativicutes</taxon>
        <taxon>Selenomonadales</taxon>
        <taxon>Sporomusaceae</taxon>
        <taxon>Sporomusa</taxon>
    </lineage>
</organism>
<sequence length="111" mass="12483">MKKIDQLRGLFGRELTSDELMILSRVFGRSTDSIVKEEAVPIPHVQAFNNLPVASMFSGKRIVATDMENSWQGFVTARQELLEDQQATITYLHYNKGFADGLRLAVLLGQL</sequence>
<name>A0ABP2C2T9_9FIRM</name>
<proteinExistence type="predicted"/>
<dbReference type="RefSeq" id="WP_075752627.1">
    <property type="nucleotide sequence ID" value="NZ_CP146991.1"/>
</dbReference>
<dbReference type="EMBL" id="FCOW01000005">
    <property type="protein sequence ID" value="CVK18770.1"/>
    <property type="molecule type" value="Genomic_DNA"/>
</dbReference>